<keyword evidence="2" id="KW-1185">Reference proteome</keyword>
<reference evidence="1" key="1">
    <citation type="submission" date="2022-10" db="EMBL/GenBank/DDBJ databases">
        <title>Shewanella flava sp. nov, isolated from the estuary of the Fenhe River into the Yellow River.</title>
        <authorList>
            <person name="Li Y."/>
        </authorList>
    </citation>
    <scope>NUCLEOTIDE SEQUENCE</scope>
    <source>
        <strain evidence="1">FYR11-62</strain>
    </source>
</reference>
<dbReference type="Gene3D" id="2.40.128.640">
    <property type="match status" value="1"/>
</dbReference>
<comment type="caution">
    <text evidence="1">The sequence shown here is derived from an EMBL/GenBank/DDBJ whole genome shotgun (WGS) entry which is preliminary data.</text>
</comment>
<evidence type="ECO:0000313" key="2">
    <source>
        <dbReference type="Proteomes" id="UP001163714"/>
    </source>
</evidence>
<dbReference type="InterPro" id="IPR007298">
    <property type="entry name" value="Cu-R_lipoprotein_NlpE"/>
</dbReference>
<dbReference type="EMBL" id="JAPDMX010000028">
    <property type="protein sequence ID" value="MCW3173519.1"/>
    <property type="molecule type" value="Genomic_DNA"/>
</dbReference>
<dbReference type="RefSeq" id="WP_264727481.1">
    <property type="nucleotide sequence ID" value="NZ_JAPDMX010000028.1"/>
</dbReference>
<accession>A0ABT3IBT4</accession>
<proteinExistence type="predicted"/>
<gene>
    <name evidence="1" type="ORF">OHT75_13635</name>
</gene>
<evidence type="ECO:0000313" key="1">
    <source>
        <dbReference type="EMBL" id="MCW3173519.1"/>
    </source>
</evidence>
<sequence length="141" mass="15518">MKVFSLLSLVCCAVLTGCGIPDTVKEQDNTTAIEVSADTARTSLDWNGIYKGTVPCSDCEGTQVLLELKQDGTYMQSFSYIGKVSATVMDEGNIAWNTAGNEITINDMRYFVAENHLILLDANTENSDEPKKYILYKEPAM</sequence>
<protein>
    <submittedName>
        <fullName evidence="1">Copper resistance protein NlpE</fullName>
    </submittedName>
</protein>
<dbReference type="PROSITE" id="PS51257">
    <property type="entry name" value="PROKAR_LIPOPROTEIN"/>
    <property type="match status" value="1"/>
</dbReference>
<organism evidence="1 2">
    <name type="scientific">Shewanella subflava</name>
    <dbReference type="NCBI Taxonomy" id="2986476"/>
    <lineage>
        <taxon>Bacteria</taxon>
        <taxon>Pseudomonadati</taxon>
        <taxon>Pseudomonadota</taxon>
        <taxon>Gammaproteobacteria</taxon>
        <taxon>Alteromonadales</taxon>
        <taxon>Shewanellaceae</taxon>
        <taxon>Shewanella</taxon>
    </lineage>
</organism>
<dbReference type="Pfam" id="PF04170">
    <property type="entry name" value="NlpE"/>
    <property type="match status" value="1"/>
</dbReference>
<dbReference type="Proteomes" id="UP001163714">
    <property type="component" value="Unassembled WGS sequence"/>
</dbReference>
<name>A0ABT3IBT4_9GAMM</name>